<dbReference type="Proteomes" id="UP000007322">
    <property type="component" value="Chromosome 7"/>
</dbReference>
<dbReference type="EMBL" id="CP003008">
    <property type="protein sequence ID" value="AEO62102.1"/>
    <property type="molecule type" value="Genomic_DNA"/>
</dbReference>
<evidence type="ECO:0000313" key="2">
    <source>
        <dbReference type="Proteomes" id="UP000007322"/>
    </source>
</evidence>
<dbReference type="KEGG" id="mtm:MYCTH_2313078"/>
<dbReference type="RefSeq" id="XP_003667347.1">
    <property type="nucleotide sequence ID" value="XM_003667299.1"/>
</dbReference>
<dbReference type="GeneID" id="11509976"/>
<dbReference type="OrthoDB" id="4777475at2759"/>
<dbReference type="VEuPathDB" id="FungiDB:MYCTH_2313078"/>
<gene>
    <name evidence="1" type="ORF">MYCTH_2313078</name>
</gene>
<evidence type="ECO:0000313" key="1">
    <source>
        <dbReference type="EMBL" id="AEO62102.1"/>
    </source>
</evidence>
<organism evidence="1 2">
    <name type="scientific">Thermothelomyces thermophilus (strain ATCC 42464 / BCRC 31852 / DSM 1799)</name>
    <name type="common">Sporotrichum thermophile</name>
    <dbReference type="NCBI Taxonomy" id="573729"/>
    <lineage>
        <taxon>Eukaryota</taxon>
        <taxon>Fungi</taxon>
        <taxon>Dikarya</taxon>
        <taxon>Ascomycota</taxon>
        <taxon>Pezizomycotina</taxon>
        <taxon>Sordariomycetes</taxon>
        <taxon>Sordariomycetidae</taxon>
        <taxon>Sordariales</taxon>
        <taxon>Chaetomiaceae</taxon>
        <taxon>Thermothelomyces</taxon>
    </lineage>
</organism>
<dbReference type="HOGENOM" id="CLU_165664_1_0_1"/>
<dbReference type="AlphaFoldDB" id="G2QNM9"/>
<protein>
    <submittedName>
        <fullName evidence="1">Uncharacterized protein</fullName>
    </submittedName>
</protein>
<proteinExistence type="predicted"/>
<accession>G2QNM9</accession>
<name>G2QNM9_THET4</name>
<reference evidence="1 2" key="1">
    <citation type="journal article" date="2011" name="Nat. Biotechnol.">
        <title>Comparative genomic analysis of the thermophilic biomass-degrading fungi Myceliophthora thermophila and Thielavia terrestris.</title>
        <authorList>
            <person name="Berka R.M."/>
            <person name="Grigoriev I.V."/>
            <person name="Otillar R."/>
            <person name="Salamov A."/>
            <person name="Grimwood J."/>
            <person name="Reid I."/>
            <person name="Ishmael N."/>
            <person name="John T."/>
            <person name="Darmond C."/>
            <person name="Moisan M.-C."/>
            <person name="Henrissat B."/>
            <person name="Coutinho P.M."/>
            <person name="Lombard V."/>
            <person name="Natvig D.O."/>
            <person name="Lindquist E."/>
            <person name="Schmutz J."/>
            <person name="Lucas S."/>
            <person name="Harris P."/>
            <person name="Powlowski J."/>
            <person name="Bellemare A."/>
            <person name="Taylor D."/>
            <person name="Butler G."/>
            <person name="de Vries R.P."/>
            <person name="Allijn I.E."/>
            <person name="van den Brink J."/>
            <person name="Ushinsky S."/>
            <person name="Storms R."/>
            <person name="Powell A.J."/>
            <person name="Paulsen I.T."/>
            <person name="Elbourne L.D.H."/>
            <person name="Baker S.E."/>
            <person name="Magnuson J."/>
            <person name="LaBoissiere S."/>
            <person name="Clutterbuck A.J."/>
            <person name="Martinez D."/>
            <person name="Wogulis M."/>
            <person name="de Leon A.L."/>
            <person name="Rey M.W."/>
            <person name="Tsang A."/>
        </authorList>
    </citation>
    <scope>NUCLEOTIDE SEQUENCE [LARGE SCALE GENOMIC DNA]</scope>
    <source>
        <strain evidence="2">ATCC 42464 / BCRC 31852 / DSM 1799</strain>
    </source>
</reference>
<sequence length="102" mass="10868">MIVRTKRCEACVCRGRSYDGSGIPLSSCKYKEFLVEKGADMVARGLSTLDELEEVERQETPAMPSSQINDAVDAIDWGAVFGSVPGFPLVDPDSAGGTVPVS</sequence>
<keyword evidence="2" id="KW-1185">Reference proteome</keyword>
<dbReference type="InParanoid" id="G2QNM9"/>